<dbReference type="InterPro" id="IPR002745">
    <property type="entry name" value="Ptrans_KptA/Tpt1"/>
</dbReference>
<protein>
    <recommendedName>
        <fullName evidence="3">2'-phosphotransferase</fullName>
        <ecNumber evidence="3">2.7.1.160</ecNumber>
    </recommendedName>
</protein>
<proteinExistence type="inferred from homology"/>
<evidence type="ECO:0000256" key="1">
    <source>
        <dbReference type="ARBA" id="ARBA00003343"/>
    </source>
</evidence>
<keyword evidence="5" id="KW-0520">NAD</keyword>
<comment type="function">
    <text evidence="1">Catalyzes the last step of tRNA splicing, the transfer of the splice junction 2'-phosphate from ligated tRNA to NAD to produce ADP-ribose 1''-2'' cyclic phosphate.</text>
</comment>
<dbReference type="Proteomes" id="UP001362999">
    <property type="component" value="Unassembled WGS sequence"/>
</dbReference>
<comment type="caution">
    <text evidence="7">The sequence shown here is derived from an EMBL/GenBank/DDBJ whole genome shotgun (WGS) entry which is preliminary data.</text>
</comment>
<dbReference type="InterPro" id="IPR042081">
    <property type="entry name" value="RNA_2'-PTrans_C"/>
</dbReference>
<evidence type="ECO:0000256" key="3">
    <source>
        <dbReference type="ARBA" id="ARBA00012007"/>
    </source>
</evidence>
<gene>
    <name evidence="7" type="ORF">R3P38DRAFT_2924788</name>
</gene>
<reference evidence="7 8" key="1">
    <citation type="journal article" date="2024" name="J Genomics">
        <title>Draft genome sequencing and assembly of Favolaschia claudopus CIRM-BRFM 2984 isolated from oak limbs.</title>
        <authorList>
            <person name="Navarro D."/>
            <person name="Drula E."/>
            <person name="Chaduli D."/>
            <person name="Cazenave R."/>
            <person name="Ahrendt S."/>
            <person name="Wang J."/>
            <person name="Lipzen A."/>
            <person name="Daum C."/>
            <person name="Barry K."/>
            <person name="Grigoriev I.V."/>
            <person name="Favel A."/>
            <person name="Rosso M.N."/>
            <person name="Martin F."/>
        </authorList>
    </citation>
    <scope>NUCLEOTIDE SEQUENCE [LARGE SCALE GENOMIC DNA]</scope>
    <source>
        <strain evidence="7 8">CIRM-BRFM 2984</strain>
    </source>
</reference>
<evidence type="ECO:0000313" key="7">
    <source>
        <dbReference type="EMBL" id="KAK7031619.1"/>
    </source>
</evidence>
<comment type="similarity">
    <text evidence="2">Belongs to the KptA/TPT1 family.</text>
</comment>
<evidence type="ECO:0000256" key="2">
    <source>
        <dbReference type="ARBA" id="ARBA00009836"/>
    </source>
</evidence>
<name>A0AAW0BWF2_9AGAR</name>
<dbReference type="EC" id="2.7.1.160" evidence="3"/>
<dbReference type="InterPro" id="IPR042080">
    <property type="entry name" value="RNA_2'-PTrans_N"/>
</dbReference>
<organism evidence="7 8">
    <name type="scientific">Favolaschia claudopus</name>
    <dbReference type="NCBI Taxonomy" id="2862362"/>
    <lineage>
        <taxon>Eukaryota</taxon>
        <taxon>Fungi</taxon>
        <taxon>Dikarya</taxon>
        <taxon>Basidiomycota</taxon>
        <taxon>Agaricomycotina</taxon>
        <taxon>Agaricomycetes</taxon>
        <taxon>Agaricomycetidae</taxon>
        <taxon>Agaricales</taxon>
        <taxon>Marasmiineae</taxon>
        <taxon>Mycenaceae</taxon>
        <taxon>Favolaschia</taxon>
    </lineage>
</organism>
<dbReference type="Pfam" id="PF01885">
    <property type="entry name" value="PTS_2-RNA"/>
    <property type="match status" value="1"/>
</dbReference>
<comment type="catalytic activity">
    <reaction evidence="6">
        <text>2'-phospho-[ligated tRNA] + NAD(+) = mature tRNA + ADP-alpha-D-ribose 1'',2''-cyclic phosphate + nicotinamide</text>
        <dbReference type="Rhea" id="RHEA:23324"/>
        <dbReference type="Rhea" id="RHEA-COMP:11106"/>
        <dbReference type="Rhea" id="RHEA-COMP:11107"/>
        <dbReference type="ChEBI" id="CHEBI:17154"/>
        <dbReference type="ChEBI" id="CHEBI:57540"/>
        <dbReference type="ChEBI" id="CHEBI:76596"/>
        <dbReference type="ChEBI" id="CHEBI:82883"/>
        <dbReference type="ChEBI" id="CHEBI:85027"/>
        <dbReference type="EC" id="2.7.1.160"/>
    </reaction>
</comment>
<keyword evidence="4" id="KW-0808">Transferase</keyword>
<evidence type="ECO:0000256" key="4">
    <source>
        <dbReference type="ARBA" id="ARBA00022679"/>
    </source>
</evidence>
<sequence length="267" mass="29915">MPWSLKLVFTYMLQHFRPPSSCRLQLSILSKSYSRKVPSAPHLPWPGRPSPERGTEMIWLSRELSYLLRHGATKAGLRIRSDGYVELEALLKHRSLQGLDFDKLETIVRNDPKKRYRLSKRPCNGKQVWFVRANQGHSIPHVLGGLTRLHAARQITMAVHGTTMNAWNIISKQGLSRMSRDHIHFAQSITGEVISGMRASSEVYIFIDVARAIDAGLAFYLSSNDVVLTPGNEKGLLEPRFFSRVEVKGVGPMPGWLPSGSAASSES</sequence>
<accession>A0AAW0BWF2</accession>
<evidence type="ECO:0000256" key="5">
    <source>
        <dbReference type="ARBA" id="ARBA00023027"/>
    </source>
</evidence>
<dbReference type="Gene3D" id="3.20.170.30">
    <property type="match status" value="1"/>
</dbReference>
<dbReference type="PANTHER" id="PTHR12684:SF2">
    <property type="entry name" value="TRNA 2'-PHOSPHOTRANSFERASE 1"/>
    <property type="match status" value="1"/>
</dbReference>
<dbReference type="GO" id="GO:0006388">
    <property type="term" value="P:tRNA splicing, via endonucleolytic cleavage and ligation"/>
    <property type="evidence" value="ECO:0007669"/>
    <property type="project" value="TreeGrafter"/>
</dbReference>
<dbReference type="PANTHER" id="PTHR12684">
    <property type="entry name" value="PUTATIVE PHOSPHOTRANSFERASE"/>
    <property type="match status" value="1"/>
</dbReference>
<dbReference type="EMBL" id="JAWWNJ010000024">
    <property type="protein sequence ID" value="KAK7031619.1"/>
    <property type="molecule type" value="Genomic_DNA"/>
</dbReference>
<evidence type="ECO:0000313" key="8">
    <source>
        <dbReference type="Proteomes" id="UP001362999"/>
    </source>
</evidence>
<dbReference type="AlphaFoldDB" id="A0AAW0BWF2"/>
<evidence type="ECO:0000256" key="6">
    <source>
        <dbReference type="ARBA" id="ARBA00047949"/>
    </source>
</evidence>
<dbReference type="Gene3D" id="1.10.10.970">
    <property type="entry name" value="RNA 2'-phosphotransferase, Tpt1/KptA family, N-terminal domain"/>
    <property type="match status" value="1"/>
</dbReference>
<dbReference type="SUPFAM" id="SSF56399">
    <property type="entry name" value="ADP-ribosylation"/>
    <property type="match status" value="1"/>
</dbReference>
<dbReference type="GO" id="GO:0000215">
    <property type="term" value="F:tRNA 2'-phosphotransferase activity"/>
    <property type="evidence" value="ECO:0007669"/>
    <property type="project" value="UniProtKB-EC"/>
</dbReference>
<keyword evidence="8" id="KW-1185">Reference proteome</keyword>